<dbReference type="RefSeq" id="WP_114563340.1">
    <property type="nucleotide sequence ID" value="NZ_CP031124.1"/>
</dbReference>
<dbReference type="InterPro" id="IPR029039">
    <property type="entry name" value="Flavoprotein-like_sf"/>
</dbReference>
<dbReference type="InterPro" id="IPR005025">
    <property type="entry name" value="FMN_Rdtase-like_dom"/>
</dbReference>
<reference evidence="3" key="1">
    <citation type="submission" date="2018-07" db="EMBL/GenBank/DDBJ databases">
        <authorList>
            <person name="Kim H."/>
        </authorList>
    </citation>
    <scope>NUCLEOTIDE SEQUENCE [LARGE SCALE GENOMIC DNA]</scope>
    <source>
        <strain evidence="3">F02</strain>
    </source>
</reference>
<organism evidence="2 3">
    <name type="scientific">Ephemeroptericola cinctiostellae</name>
    <dbReference type="NCBI Taxonomy" id="2268024"/>
    <lineage>
        <taxon>Bacteria</taxon>
        <taxon>Pseudomonadati</taxon>
        <taxon>Pseudomonadota</taxon>
        <taxon>Betaproteobacteria</taxon>
        <taxon>Burkholderiales</taxon>
        <taxon>Burkholderiaceae</taxon>
        <taxon>Ephemeroptericola</taxon>
    </lineage>
</organism>
<dbReference type="KEGG" id="hyf:DTO96_101991"/>
<keyword evidence="3" id="KW-1185">Reference proteome</keyword>
<evidence type="ECO:0000259" key="1">
    <source>
        <dbReference type="Pfam" id="PF03358"/>
    </source>
</evidence>
<dbReference type="Proteomes" id="UP000252182">
    <property type="component" value="Chromosome"/>
</dbReference>
<dbReference type="AlphaFoldDB" id="A0A345DD07"/>
<evidence type="ECO:0000313" key="2">
    <source>
        <dbReference type="EMBL" id="AXF86245.1"/>
    </source>
</evidence>
<keyword evidence="2" id="KW-0560">Oxidoreductase</keyword>
<feature type="domain" description="NADPH-dependent FMN reductase-like" evidence="1">
    <location>
        <begin position="12"/>
        <end position="125"/>
    </location>
</feature>
<dbReference type="Pfam" id="PF03358">
    <property type="entry name" value="FMN_red"/>
    <property type="match status" value="1"/>
</dbReference>
<protein>
    <submittedName>
        <fullName evidence="2">NAD(P)H dehydrogenase (Quinone)</fullName>
        <ecNumber evidence="2">1.6.5.2</ecNumber>
    </submittedName>
</protein>
<gene>
    <name evidence="2" type="ORF">DTO96_101991</name>
</gene>
<accession>A0A345DD07</accession>
<dbReference type="GO" id="GO:0003955">
    <property type="term" value="F:NAD(P)H dehydrogenase (quinone) activity"/>
    <property type="evidence" value="ECO:0007669"/>
    <property type="project" value="UniProtKB-EC"/>
</dbReference>
<dbReference type="SUPFAM" id="SSF52218">
    <property type="entry name" value="Flavoproteins"/>
    <property type="match status" value="1"/>
</dbReference>
<sequence length="170" mass="18103">MKTLLMVYHSQSGRTQSLIQAAYDGACASCAELMASSNAPHPSVDDDGTHIQVKLCHAREVEADVVRRADALLLATPENFGYMSGELKAMFDRTYDVVREDTAGRSYGLIVSCGNDGRGAQAAVGRIMVGYGMALAHDVLIVRGEVKNVDVAEAYALGQYMAAALAMGLI</sequence>
<proteinExistence type="predicted"/>
<evidence type="ECO:0000313" key="3">
    <source>
        <dbReference type="Proteomes" id="UP000252182"/>
    </source>
</evidence>
<name>A0A345DD07_9BURK</name>
<dbReference type="Gene3D" id="3.40.50.360">
    <property type="match status" value="1"/>
</dbReference>
<dbReference type="EMBL" id="CP031124">
    <property type="protein sequence ID" value="AXF86245.1"/>
    <property type="molecule type" value="Genomic_DNA"/>
</dbReference>
<dbReference type="EC" id="1.6.5.2" evidence="2"/>
<dbReference type="OrthoDB" id="5736081at2"/>